<sequence>MALSSSSSKGPKSSHSSLGAPSQHKQSSRKGKRAWRKNIDIQPVEDGLEGLRAEERVIGSILQKQTDDQLFQIDVHGDDKVRKSLPRYTKDQLTATKILNQRSAVPAVFSRPTGTTKHNAGVKINQADKQRLLRMAKRPVKGPFNTILDPTKFGAGSAIIDVSNAVKNSGGYDAWAPIVGEEVKDGLETVKKATVKKPEFEHPRDLIEIPAISEPHQGASYNPPASDHEELIRKAYEVEQRRVQKAEQFAEVKRQLAQARTLDTNDEINGIPPGMTLDEVTAGEENSEYLDGADAILPKKLPARKTKQQHAKAAKLRAEKQSLAERAAKKRMLASISTIKSLRSEVAKSQQSRDHARLARQQVLRARLKNGLAGTKLGKYKIPEVDIDVQIGEDLSESLRTLKPEGNLFRDRFLSLQQRALIEPRVPVLPTKRKRRMKEYEKHAWKRFE</sequence>
<gene>
    <name evidence="1" type="ORF">BJ138DRAFT_1085474</name>
</gene>
<organism evidence="1 2">
    <name type="scientific">Hygrophoropsis aurantiaca</name>
    <dbReference type="NCBI Taxonomy" id="72124"/>
    <lineage>
        <taxon>Eukaryota</taxon>
        <taxon>Fungi</taxon>
        <taxon>Dikarya</taxon>
        <taxon>Basidiomycota</taxon>
        <taxon>Agaricomycotina</taxon>
        <taxon>Agaricomycetes</taxon>
        <taxon>Agaricomycetidae</taxon>
        <taxon>Boletales</taxon>
        <taxon>Coniophorineae</taxon>
        <taxon>Hygrophoropsidaceae</taxon>
        <taxon>Hygrophoropsis</taxon>
    </lineage>
</organism>
<evidence type="ECO:0000313" key="2">
    <source>
        <dbReference type="Proteomes" id="UP000790377"/>
    </source>
</evidence>
<dbReference type="EMBL" id="MU267676">
    <property type="protein sequence ID" value="KAH7911482.1"/>
    <property type="molecule type" value="Genomic_DNA"/>
</dbReference>
<proteinExistence type="predicted"/>
<comment type="caution">
    <text evidence="1">The sequence shown here is derived from an EMBL/GenBank/DDBJ whole genome shotgun (WGS) entry which is preliminary data.</text>
</comment>
<protein>
    <submittedName>
        <fullName evidence="1">P60-like protein</fullName>
    </submittedName>
</protein>
<evidence type="ECO:0000313" key="1">
    <source>
        <dbReference type="EMBL" id="KAH7911482.1"/>
    </source>
</evidence>
<dbReference type="Proteomes" id="UP000790377">
    <property type="component" value="Unassembled WGS sequence"/>
</dbReference>
<keyword evidence="2" id="KW-1185">Reference proteome</keyword>
<reference evidence="1" key="1">
    <citation type="journal article" date="2021" name="New Phytol.">
        <title>Evolutionary innovations through gain and loss of genes in the ectomycorrhizal Boletales.</title>
        <authorList>
            <person name="Wu G."/>
            <person name="Miyauchi S."/>
            <person name="Morin E."/>
            <person name="Kuo A."/>
            <person name="Drula E."/>
            <person name="Varga T."/>
            <person name="Kohler A."/>
            <person name="Feng B."/>
            <person name="Cao Y."/>
            <person name="Lipzen A."/>
            <person name="Daum C."/>
            <person name="Hundley H."/>
            <person name="Pangilinan J."/>
            <person name="Johnson J."/>
            <person name="Barry K."/>
            <person name="LaButti K."/>
            <person name="Ng V."/>
            <person name="Ahrendt S."/>
            <person name="Min B."/>
            <person name="Choi I.G."/>
            <person name="Park H."/>
            <person name="Plett J.M."/>
            <person name="Magnuson J."/>
            <person name="Spatafora J.W."/>
            <person name="Nagy L.G."/>
            <person name="Henrissat B."/>
            <person name="Grigoriev I.V."/>
            <person name="Yang Z.L."/>
            <person name="Xu J."/>
            <person name="Martin F.M."/>
        </authorList>
    </citation>
    <scope>NUCLEOTIDE SEQUENCE</scope>
    <source>
        <strain evidence="1">ATCC 28755</strain>
    </source>
</reference>
<accession>A0ACB8AEA3</accession>
<name>A0ACB8AEA3_9AGAM</name>